<dbReference type="SUPFAM" id="SSF53850">
    <property type="entry name" value="Periplasmic binding protein-like II"/>
    <property type="match status" value="1"/>
</dbReference>
<evidence type="ECO:0000256" key="1">
    <source>
        <dbReference type="SAM" id="SignalP"/>
    </source>
</evidence>
<feature type="chain" id="PRO_5045235118" evidence="1">
    <location>
        <begin position="20"/>
        <end position="456"/>
    </location>
</feature>
<dbReference type="InterPro" id="IPR015168">
    <property type="entry name" value="SsuA/THI5"/>
</dbReference>
<dbReference type="EMBL" id="BAABFR010000001">
    <property type="protein sequence ID" value="GAA4382614.1"/>
    <property type="molecule type" value="Genomic_DNA"/>
</dbReference>
<keyword evidence="1" id="KW-0732">Signal</keyword>
<organism evidence="3 4">
    <name type="scientific">Tsukamurella soli</name>
    <dbReference type="NCBI Taxonomy" id="644556"/>
    <lineage>
        <taxon>Bacteria</taxon>
        <taxon>Bacillati</taxon>
        <taxon>Actinomycetota</taxon>
        <taxon>Actinomycetes</taxon>
        <taxon>Mycobacteriales</taxon>
        <taxon>Tsukamurellaceae</taxon>
        <taxon>Tsukamurella</taxon>
    </lineage>
</organism>
<dbReference type="PANTHER" id="PTHR30024:SF45">
    <property type="entry name" value="ABC TRANSPORTER SUBSTRATE-BINDING PROTEIN"/>
    <property type="match status" value="1"/>
</dbReference>
<dbReference type="PROSITE" id="PS51257">
    <property type="entry name" value="PROKAR_LIPOPROTEIN"/>
    <property type="match status" value="1"/>
</dbReference>
<evidence type="ECO:0000259" key="2">
    <source>
        <dbReference type="Pfam" id="PF09084"/>
    </source>
</evidence>
<accession>A0ABP8J079</accession>
<dbReference type="PANTHER" id="PTHR30024">
    <property type="entry name" value="ALIPHATIC SULFONATES-BINDING PROTEIN-RELATED"/>
    <property type="match status" value="1"/>
</dbReference>
<keyword evidence="4" id="KW-1185">Reference proteome</keyword>
<dbReference type="Gene3D" id="3.40.190.10">
    <property type="entry name" value="Periplasmic binding protein-like II"/>
    <property type="match status" value="2"/>
</dbReference>
<evidence type="ECO:0000313" key="3">
    <source>
        <dbReference type="EMBL" id="GAA4382614.1"/>
    </source>
</evidence>
<dbReference type="Pfam" id="PF09084">
    <property type="entry name" value="NMT1"/>
    <property type="match status" value="1"/>
</dbReference>
<name>A0ABP8J079_9ACTN</name>
<evidence type="ECO:0000313" key="4">
    <source>
        <dbReference type="Proteomes" id="UP001500635"/>
    </source>
</evidence>
<reference evidence="4" key="1">
    <citation type="journal article" date="2019" name="Int. J. Syst. Evol. Microbiol.">
        <title>The Global Catalogue of Microorganisms (GCM) 10K type strain sequencing project: providing services to taxonomists for standard genome sequencing and annotation.</title>
        <authorList>
            <consortium name="The Broad Institute Genomics Platform"/>
            <consortium name="The Broad Institute Genome Sequencing Center for Infectious Disease"/>
            <person name="Wu L."/>
            <person name="Ma J."/>
        </authorList>
    </citation>
    <scope>NUCLEOTIDE SEQUENCE [LARGE SCALE GENOMIC DNA]</scope>
    <source>
        <strain evidence="4">JCM 17688</strain>
    </source>
</reference>
<dbReference type="Proteomes" id="UP001500635">
    <property type="component" value="Unassembled WGS sequence"/>
</dbReference>
<proteinExistence type="predicted"/>
<sequence length="456" mass="47962">MPHLPRPALAALTVAVAVAAAGCSVAPDSSGPTDATTIVVGYQSKTIDTVTAGTLLRDKGFFEKRLAALGGHYRVEWQDYDTGAPITTGMIAGKIQIGSMGDYPLLINGSRTQQDPATETQLLSVTGSSATGALNDVVVAPSSPARTLADLRGKRISASVGSAGHGTLVNALTRLGIDPVTGVSVVNQQPQVGASALDSGQVDGLAQFVAWPGLLVFQNRARLLYDGGALGIPTLHGVIANKRFTDTHADVVRAFLEAQLDATDYLQQHPLDAALAVAKDTGLPAEAVYLYNGPGGTDFDPALRTDLIDALRGDTTYLKSIGQFDHPLDVARFVDPAPLQQAYADHGGATYQAALAAGAPARVNEVWFDGATTTQTEATPELLLKALATAGGRKVRAAYVPDTVTGTRWFADRSVWLRDGRQLLPFATQDTADRYRTEHPGAQQISLADAEREADR</sequence>
<gene>
    <name evidence="3" type="ORF">GCM10023147_00560</name>
</gene>
<feature type="signal peptide" evidence="1">
    <location>
        <begin position="1"/>
        <end position="19"/>
    </location>
</feature>
<comment type="caution">
    <text evidence="3">The sequence shown here is derived from an EMBL/GenBank/DDBJ whole genome shotgun (WGS) entry which is preliminary data.</text>
</comment>
<dbReference type="RefSeq" id="WP_344989240.1">
    <property type="nucleotide sequence ID" value="NZ_BAABFR010000001.1"/>
</dbReference>
<feature type="domain" description="SsuA/THI5-like" evidence="2">
    <location>
        <begin position="133"/>
        <end position="272"/>
    </location>
</feature>
<protein>
    <submittedName>
        <fullName evidence="3">ABC transporter substrate-binding protein</fullName>
    </submittedName>
</protein>